<dbReference type="CDD" id="cd14686">
    <property type="entry name" value="bZIP"/>
    <property type="match status" value="1"/>
</dbReference>
<dbReference type="EMBL" id="KN847979">
    <property type="protein sequence ID" value="KIR47907.1"/>
    <property type="molecule type" value="Genomic_DNA"/>
</dbReference>
<gene>
    <name evidence="2" type="ORF">I312_03056</name>
</gene>
<dbReference type="AlphaFoldDB" id="A0A0D0TMJ6"/>
<feature type="compositionally biased region" description="Low complexity" evidence="1">
    <location>
        <begin position="49"/>
        <end position="75"/>
    </location>
</feature>
<accession>A0A0D0TMJ6</accession>
<evidence type="ECO:0000256" key="1">
    <source>
        <dbReference type="SAM" id="MobiDB-lite"/>
    </source>
</evidence>
<feature type="compositionally biased region" description="Polar residues" evidence="1">
    <location>
        <begin position="169"/>
        <end position="193"/>
    </location>
</feature>
<organism evidence="2">
    <name type="scientific">Cryptococcus bacillisporus CA1280</name>
    <dbReference type="NCBI Taxonomy" id="1296109"/>
    <lineage>
        <taxon>Eukaryota</taxon>
        <taxon>Fungi</taxon>
        <taxon>Dikarya</taxon>
        <taxon>Basidiomycota</taxon>
        <taxon>Agaricomycotina</taxon>
        <taxon>Tremellomycetes</taxon>
        <taxon>Tremellales</taxon>
        <taxon>Cryptococcaceae</taxon>
        <taxon>Cryptococcus</taxon>
        <taxon>Cryptococcus gattii species complex</taxon>
    </lineage>
</organism>
<feature type="region of interest" description="Disordered" evidence="1">
    <location>
        <begin position="251"/>
        <end position="310"/>
    </location>
</feature>
<feature type="compositionally biased region" description="Polar residues" evidence="1">
    <location>
        <begin position="1"/>
        <end position="18"/>
    </location>
</feature>
<feature type="compositionally biased region" description="Gly residues" evidence="1">
    <location>
        <begin position="352"/>
        <end position="362"/>
    </location>
</feature>
<name>A0A0D0TMJ6_CRYGA</name>
<evidence type="ECO:0000313" key="2">
    <source>
        <dbReference type="EMBL" id="KIR47907.1"/>
    </source>
</evidence>
<dbReference type="OrthoDB" id="2574524at2759"/>
<proteinExistence type="predicted"/>
<dbReference type="HOGENOM" id="CLU_745995_0_0_1"/>
<feature type="region of interest" description="Disordered" evidence="1">
    <location>
        <begin position="351"/>
        <end position="371"/>
    </location>
</feature>
<feature type="compositionally biased region" description="Polar residues" evidence="1">
    <location>
        <begin position="251"/>
        <end position="264"/>
    </location>
</feature>
<protein>
    <recommendedName>
        <fullName evidence="3">BZIP domain-containing protein</fullName>
    </recommendedName>
</protein>
<reference evidence="2" key="1">
    <citation type="submission" date="2015-01" db="EMBL/GenBank/DDBJ databases">
        <title>The Genome Sequence of Cryptococcus gattii CA1280.</title>
        <authorList>
            <consortium name="The Broad Institute Genomics Platform"/>
            <person name="Cuomo C."/>
            <person name="Litvintseva A."/>
            <person name="Chen Y."/>
            <person name="Heitman J."/>
            <person name="Sun S."/>
            <person name="Springer D."/>
            <person name="Dromer F."/>
            <person name="Young S."/>
            <person name="Zeng Q."/>
            <person name="Gargeya S."/>
            <person name="Abouelleil A."/>
            <person name="Alvarado L."/>
            <person name="Chapman S.B."/>
            <person name="Gainer-Dewar J."/>
            <person name="Goldberg J."/>
            <person name="Griggs A."/>
            <person name="Gujja S."/>
            <person name="Hansen M."/>
            <person name="Howarth C."/>
            <person name="Imamovic A."/>
            <person name="Larimer J."/>
            <person name="Murphy C."/>
            <person name="Naylor J."/>
            <person name="Pearson M."/>
            <person name="Priest M."/>
            <person name="Roberts A."/>
            <person name="Saif S."/>
            <person name="Shea T."/>
            <person name="Sykes S."/>
            <person name="Wortman J."/>
            <person name="Nusbaum C."/>
            <person name="Birren B."/>
        </authorList>
    </citation>
    <scope>NUCLEOTIDE SEQUENCE [LARGE SCALE GENOMIC DNA]</scope>
    <source>
        <strain evidence="2">CA1280</strain>
    </source>
</reference>
<sequence length="371" mass="40536">MPTPLSRQTESFNSSTGTIVPDRWGPARNTRSAAAAAATAAVDNEHTLSLSQSSQSTQVSNSGSSSSRALQPQSSLERRINNVIGVGGGDDGLMGMLQMQDVPGNSLAGWSFLGDSQPKINHAQTADQEHRAEDFLKKIDAETVSSPMPSDSSYDRAVHLPHPSVDSYRPSTTASWHSTPSSIDHSELYSSTDVDTEDEARSGIMSHSNVGDLGLGGMDIDNLQDVEGQRSWPTEHAMAALNTAVSPQQLYANSPIPSSTGDSVSSRRRRSNTDKAVSASEDERKRLDRLEHRRDINRRSAQKHRAKRKEEIETMNRKLYVREQRIRELEMLLEAERGKVVSLEGTLQKMLGGLGRSEGNGGPDRENGRYV</sequence>
<feature type="region of interest" description="Disordered" evidence="1">
    <location>
        <begin position="1"/>
        <end position="76"/>
    </location>
</feature>
<feature type="region of interest" description="Disordered" evidence="1">
    <location>
        <begin position="167"/>
        <end position="199"/>
    </location>
</feature>
<evidence type="ECO:0008006" key="3">
    <source>
        <dbReference type="Google" id="ProtNLM"/>
    </source>
</evidence>
<feature type="compositionally biased region" description="Basic and acidic residues" evidence="1">
    <location>
        <begin position="281"/>
        <end position="298"/>
    </location>
</feature>